<feature type="domain" description="Mce/MlaD" evidence="7">
    <location>
        <begin position="9"/>
        <end position="100"/>
    </location>
</feature>
<dbReference type="PANTHER" id="PTHR30462:SF2">
    <property type="entry name" value="INTERMEMBRANE TRANSPORT PROTEIN PQIB"/>
    <property type="match status" value="1"/>
</dbReference>
<keyword evidence="6" id="KW-0472">Membrane</keyword>
<evidence type="ECO:0000313" key="9">
    <source>
        <dbReference type="Proteomes" id="UP000306585"/>
    </source>
</evidence>
<keyword evidence="4" id="KW-0812">Transmembrane</keyword>
<evidence type="ECO:0000256" key="6">
    <source>
        <dbReference type="ARBA" id="ARBA00023136"/>
    </source>
</evidence>
<keyword evidence="9" id="KW-1185">Reference proteome</keyword>
<organism evidence="8 9">
    <name type="scientific">Mariprofundus erugo</name>
    <dbReference type="NCBI Taxonomy" id="2528639"/>
    <lineage>
        <taxon>Bacteria</taxon>
        <taxon>Pseudomonadati</taxon>
        <taxon>Pseudomonadota</taxon>
        <taxon>Candidatius Mariprofundia</taxon>
        <taxon>Mariprofundales</taxon>
        <taxon>Mariprofundaceae</taxon>
        <taxon>Mariprofundus</taxon>
    </lineage>
</organism>
<dbReference type="Pfam" id="PF02470">
    <property type="entry name" value="MlaD"/>
    <property type="match status" value="3"/>
</dbReference>
<sequence length="506" mass="55416">MIKTQMEQGPVITISFKTAEGIEAGKTRVKFRDIDIGVVQQVEFSDRFTHILVTAKLRKDTEQLLHQGSRFWVVKPRLGIGGISGLNTLVSGAYIELAPGEGKYSRTFTGLDTPPIIRPGQAGIEVVLKSERLGSLDTGSPIYYQGIQAGEVLGYELAKDNKGVLIHAFIREPFHHFVHSNSRFWNTSGIDISTGVDGVNVHLESVKSLLMGGIAFTTPDAPDTHPKEISNLVFTLFRNKAEITENSLFAKKERIIALFDGSVRGLQAGAPVEFNGIKVGIVEDLRLEFNSDNASFRIPVILAIEPERFLTPGQDANLDHRALFKQLVEKGLRARLRTGSLLTGKIFVELNIFPGTPERLHADSHYPYPEIPTIPGGLDQIASSVQNILSKLERVDIEKIGSALQQTLEGSSKLINGPELKSSLLALQHTLQTVDRHAEPMAEHMGGILVQAKTTLRLINLQLKSGSPVTQMSEELSDTARAIRALVEILERNPNALLVGKPVSGD</sequence>
<dbReference type="GO" id="GO:0005886">
    <property type="term" value="C:plasma membrane"/>
    <property type="evidence" value="ECO:0007669"/>
    <property type="project" value="UniProtKB-SubCell"/>
</dbReference>
<gene>
    <name evidence="8" type="ORF">FEF65_00435</name>
</gene>
<proteinExistence type="predicted"/>
<evidence type="ECO:0000256" key="2">
    <source>
        <dbReference type="ARBA" id="ARBA00022475"/>
    </source>
</evidence>
<protein>
    <submittedName>
        <fullName evidence="8">MCE family protein</fullName>
    </submittedName>
</protein>
<evidence type="ECO:0000259" key="7">
    <source>
        <dbReference type="Pfam" id="PF02470"/>
    </source>
</evidence>
<feature type="domain" description="Mce/MlaD" evidence="7">
    <location>
        <begin position="123"/>
        <end position="183"/>
    </location>
</feature>
<dbReference type="Proteomes" id="UP000306585">
    <property type="component" value="Unassembled WGS sequence"/>
</dbReference>
<keyword evidence="5" id="KW-1133">Transmembrane helix</keyword>
<evidence type="ECO:0000256" key="5">
    <source>
        <dbReference type="ARBA" id="ARBA00022989"/>
    </source>
</evidence>
<feature type="domain" description="Mce/MlaD" evidence="7">
    <location>
        <begin position="254"/>
        <end position="350"/>
    </location>
</feature>
<comment type="subcellular location">
    <subcellularLocation>
        <location evidence="1">Cell inner membrane</location>
    </subcellularLocation>
</comment>
<evidence type="ECO:0000313" key="8">
    <source>
        <dbReference type="EMBL" id="TLS69266.1"/>
    </source>
</evidence>
<dbReference type="AlphaFoldDB" id="A0A5R9GSW8"/>
<keyword evidence="2" id="KW-1003">Cell membrane</keyword>
<accession>A0A5R9GSW8</accession>
<evidence type="ECO:0000256" key="1">
    <source>
        <dbReference type="ARBA" id="ARBA00004533"/>
    </source>
</evidence>
<dbReference type="PANTHER" id="PTHR30462">
    <property type="entry name" value="INTERMEMBRANE TRANSPORT PROTEIN PQIB-RELATED"/>
    <property type="match status" value="1"/>
</dbReference>
<dbReference type="InterPro" id="IPR003399">
    <property type="entry name" value="Mce/MlaD"/>
</dbReference>
<keyword evidence="3" id="KW-0997">Cell inner membrane</keyword>
<evidence type="ECO:0000256" key="3">
    <source>
        <dbReference type="ARBA" id="ARBA00022519"/>
    </source>
</evidence>
<evidence type="ECO:0000256" key="4">
    <source>
        <dbReference type="ARBA" id="ARBA00022692"/>
    </source>
</evidence>
<dbReference type="EMBL" id="VBRY01000001">
    <property type="protein sequence ID" value="TLS69266.1"/>
    <property type="molecule type" value="Genomic_DNA"/>
</dbReference>
<reference evidence="8 9" key="1">
    <citation type="journal article" date="2019" name="Appl. Environ. Microbiol.">
        <title>Environmental Evidence and Genomic Insight of Iron-oxidizing Bacteria Preference Towards More Corrosion Resistant Stainless Steel at Higher Salinities.</title>
        <authorList>
            <person name="Garrison C.E."/>
            <person name="Price K.A."/>
            <person name="Field E.K."/>
        </authorList>
    </citation>
    <scope>NUCLEOTIDE SEQUENCE [LARGE SCALE GENOMIC DNA]</scope>
    <source>
        <strain evidence="8 9">P3</strain>
    </source>
</reference>
<name>A0A5R9GSW8_9PROT</name>
<comment type="caution">
    <text evidence="8">The sequence shown here is derived from an EMBL/GenBank/DDBJ whole genome shotgun (WGS) entry which is preliminary data.</text>
</comment>
<dbReference type="InterPro" id="IPR051800">
    <property type="entry name" value="PqiA-PqiB_transport"/>
</dbReference>